<evidence type="ECO:0000259" key="2">
    <source>
        <dbReference type="PROSITE" id="PS50003"/>
    </source>
</evidence>
<dbReference type="InterPro" id="IPR011993">
    <property type="entry name" value="PH-like_dom_sf"/>
</dbReference>
<feature type="compositionally biased region" description="Low complexity" evidence="1">
    <location>
        <begin position="742"/>
        <end position="752"/>
    </location>
</feature>
<comment type="caution">
    <text evidence="3">The sequence shown here is derived from an EMBL/GenBank/DDBJ whole genome shotgun (WGS) entry which is preliminary data.</text>
</comment>
<sequence length="1789" mass="194744">MSTAESEQDKQPFSAINDAVPSGKDESGDPPTEVTKSTFETETKPVDSTVTEAESAKNGDEEKTETEAQNPEIVINGDFSKSHENVSSLTNKSNETNQKSTQIKEVVNGVETSDENCTTKDVKDEGKPAETTELDKGQEKVENVPVKVEDAVPESKREEEAGVKESVEQKENQPSEESTVAVTDQEGADRKRAVTIDNPSDMKELTEKSGESTKDDTNKLSAQERSRTLGDIEGSASTPLKEDVAARSQTVWYTDKVETNGSNTECDSAEEAVSYSTSIVGGVVVKTPIQSNSPKTQHKKREGSPQLTSPKKRSVIDSLFRRRKKSKGDPESPLGTTPNDKDPASSPGGADADASKDGNGSLETKEETGGAQNVDINQGAEGDVKSAVVEEDEDSHATPHHSEPAEATTVVEKEQSNDGVNEKEVETTKESEVEENQVESQDAQEVSTPVEGAEDNDETNPEAPEDKEPEESEEIKDAVKRAHTDNPGEEETSPPPAAKKKKTIFGGIFTRRKSKKLKGEDTSSPDEAQEEKDDKPEEEPQTVDDNTPPAEGEGVETPDDGKDQSPPTETDEGTATAQQEVTVDVITPAVDQASESAQAEAVTEDKDDEKTEGKEEDAAEAEEPSTKEDNAPESNKKSSEESLQSEGAETKVKIEERVEKHVTTQESQPKKKTSLFGGFLTRRKSKKTKGVDDDPAVETSQQEDDKVQEDQGETTSTQPADDAKPDSAEVKETSENEQGQIPTPDSSDTTPTAEKEVLEPVISPAADEPVESTNEEGAEANKDDGNVDAQETKGVEMQTGTSADDEKSPEDVVQPKEAEAVDGKKETEEKAVTIQENQPEKKKSILGGLFSRRKSKKLKDDSSSPSDEKMHESDSDKVEEHKDDGASTLPAVDTPPHAEEEGKTVESETEQNAAPEASDVIVATQNEVVEDVISPTADQAIESAPEEATEKEKVHEESGRQESVAAEESETSNKEVEVVVAAEVQKSAESESGVENDKAAVDASTEPTVEKLTSPEGEEAQDNADAASKEREALMKGSYSPKTRRMQMRISYAETVGESGREVELIGTPERDAESPIQNNKTPPDQRVSCRALGEVDHEGWLAKKGGPLFFSSWKRKWVVLKDGKMYYFKTSFDPEASGIINMQGTTVAPAPETKKNFCFKCEQPAPKPHVFLFMAESKEDMERWLSVLTAASKGEAIPKTKQHLAVKEEAVMRKKSGSISSAQRTSSVLAYGGRHSLIVDEEDSNALRGRSNPGSFSKVPQVTETEEKKDTNSEPVETEPIQNGTEPVTELSEDKQKDTSESGESQSTEKPEASADEVVVSGEQVVLESAPPVEVSPEKDTPPAVGLGDAASTEASPEEEKRDEEAVDAAEKKEPEGTQPEQESVGSAVDTTDGDSSVITTESSVTVIETVKTTSVVSEKVETVVSVIKTEGAEVTHSEHQTETVEVKQEIMEDVFETSPTEPDASEPVSPSSTKWYFTLNRQETWSVATETEEKKPPVRIKSSSSASDKGSIRSDRASIKSDQGSVKSSSEDDQLLAMCRNIKKARLSIVGDPMREGPDRLRAWSTVKDNSEEQQFVRLKTLERTLKDKEKHLSELEELLTQPEINRDSIYAWKLRYSDLVEELFPMENEEDGGEKAKDTESGAEGETEEPKKEDDEVKPKDVEEIEKVVKEGEGKKSEEEAVTCSEKNQENLDSKKESCEGEQEQQSSDGRKDTEDNENDNERASVHQTEVKGALLSDSEQKLNEAGTEQEKLHQEKEISTEGKPSDGKEEAGEKKSNRATDDTHL</sequence>
<feature type="domain" description="PH" evidence="2">
    <location>
        <begin position="1095"/>
        <end position="1194"/>
    </location>
</feature>
<keyword evidence="4" id="KW-1185">Reference proteome</keyword>
<gene>
    <name evidence="3" type="ORF">pdam_00002053</name>
</gene>
<feature type="compositionally biased region" description="Acidic residues" evidence="1">
    <location>
        <begin position="523"/>
        <end position="542"/>
    </location>
</feature>
<feature type="compositionally biased region" description="Basic and acidic residues" evidence="1">
    <location>
        <begin position="1651"/>
        <end position="1682"/>
    </location>
</feature>
<feature type="compositionally biased region" description="Basic and acidic residues" evidence="1">
    <location>
        <begin position="187"/>
        <end position="230"/>
    </location>
</feature>
<dbReference type="EMBL" id="RCHS01002737">
    <property type="protein sequence ID" value="RMX45997.1"/>
    <property type="molecule type" value="Genomic_DNA"/>
</dbReference>
<feature type="compositionally biased region" description="Basic and acidic residues" evidence="1">
    <location>
        <begin position="721"/>
        <end position="734"/>
    </location>
</feature>
<dbReference type="Proteomes" id="UP000275408">
    <property type="component" value="Unassembled WGS sequence"/>
</dbReference>
<feature type="compositionally biased region" description="Polar residues" evidence="1">
    <location>
        <begin position="85"/>
        <end position="103"/>
    </location>
</feature>
<dbReference type="Pfam" id="PF00169">
    <property type="entry name" value="PH"/>
    <property type="match status" value="1"/>
</dbReference>
<feature type="compositionally biased region" description="Basic and acidic residues" evidence="1">
    <location>
        <begin position="804"/>
        <end position="831"/>
    </location>
</feature>
<feature type="compositionally biased region" description="Basic and acidic residues" evidence="1">
    <location>
        <begin position="1742"/>
        <end position="1789"/>
    </location>
</feature>
<dbReference type="OrthoDB" id="5979060at2759"/>
<feature type="compositionally biased region" description="Basic and acidic residues" evidence="1">
    <location>
        <begin position="948"/>
        <end position="960"/>
    </location>
</feature>
<feature type="compositionally biased region" description="Low complexity" evidence="1">
    <location>
        <begin position="1501"/>
        <end position="1511"/>
    </location>
</feature>
<dbReference type="InterPro" id="IPR051566">
    <property type="entry name" value="CNKSR"/>
</dbReference>
<feature type="region of interest" description="Disordered" evidence="1">
    <location>
        <begin position="1628"/>
        <end position="1789"/>
    </location>
</feature>
<feature type="compositionally biased region" description="Basic and acidic residues" evidence="1">
    <location>
        <begin position="1512"/>
        <end position="1521"/>
    </location>
</feature>
<dbReference type="Gene3D" id="2.30.29.30">
    <property type="entry name" value="Pleckstrin-homology domain (PH domain)/Phosphotyrosine-binding domain (PTB)"/>
    <property type="match status" value="1"/>
</dbReference>
<feature type="compositionally biased region" description="Basic and acidic residues" evidence="1">
    <location>
        <begin position="779"/>
        <end position="794"/>
    </location>
</feature>
<dbReference type="PROSITE" id="PS50003">
    <property type="entry name" value="PH_DOMAIN"/>
    <property type="match status" value="1"/>
</dbReference>
<feature type="region of interest" description="Disordered" evidence="1">
    <location>
        <begin position="286"/>
        <end position="1046"/>
    </location>
</feature>
<protein>
    <recommendedName>
        <fullName evidence="2">PH domain-containing protein</fullName>
    </recommendedName>
</protein>
<feature type="compositionally biased region" description="Acidic residues" evidence="1">
    <location>
        <begin position="768"/>
        <end position="778"/>
    </location>
</feature>
<dbReference type="OMA" id="PAMESNQ"/>
<feature type="region of interest" description="Disordered" evidence="1">
    <location>
        <begin position="1242"/>
        <end position="1401"/>
    </location>
</feature>
<dbReference type="SMART" id="SM00233">
    <property type="entry name" value="PH"/>
    <property type="match status" value="1"/>
</dbReference>
<feature type="compositionally biased region" description="Basic and acidic residues" evidence="1">
    <location>
        <begin position="475"/>
        <end position="486"/>
    </location>
</feature>
<feature type="compositionally biased region" description="Basic and acidic residues" evidence="1">
    <location>
        <begin position="411"/>
        <end position="431"/>
    </location>
</feature>
<reference evidence="3 4" key="1">
    <citation type="journal article" date="2018" name="Sci. Rep.">
        <title>Comparative analysis of the Pocillopora damicornis genome highlights role of immune system in coral evolution.</title>
        <authorList>
            <person name="Cunning R."/>
            <person name="Bay R.A."/>
            <person name="Gillette P."/>
            <person name="Baker A.C."/>
            <person name="Traylor-Knowles N."/>
        </authorList>
    </citation>
    <scope>NUCLEOTIDE SEQUENCE [LARGE SCALE GENOMIC DNA]</scope>
    <source>
        <strain evidence="3">RSMAS</strain>
        <tissue evidence="3">Whole animal</tissue>
    </source>
</reference>
<name>A0A3M6TX74_POCDA</name>
<feature type="compositionally biased region" description="Basic and acidic residues" evidence="1">
    <location>
        <begin position="1359"/>
        <end position="1377"/>
    </location>
</feature>
<accession>A0A3M6TX74</accession>
<proteinExistence type="predicted"/>
<dbReference type="SUPFAM" id="SSF50729">
    <property type="entry name" value="PH domain-like"/>
    <property type="match status" value="1"/>
</dbReference>
<feature type="compositionally biased region" description="Basic and acidic residues" evidence="1">
    <location>
        <begin position="1712"/>
        <end position="1728"/>
    </location>
</feature>
<feature type="compositionally biased region" description="Basic and acidic residues" evidence="1">
    <location>
        <begin position="858"/>
        <end position="885"/>
    </location>
</feature>
<organism evidence="3 4">
    <name type="scientific">Pocillopora damicornis</name>
    <name type="common">Cauliflower coral</name>
    <name type="synonym">Millepora damicornis</name>
    <dbReference type="NCBI Taxonomy" id="46731"/>
    <lineage>
        <taxon>Eukaryota</taxon>
        <taxon>Metazoa</taxon>
        <taxon>Cnidaria</taxon>
        <taxon>Anthozoa</taxon>
        <taxon>Hexacorallia</taxon>
        <taxon>Scleractinia</taxon>
        <taxon>Astrocoeniina</taxon>
        <taxon>Pocilloporidae</taxon>
        <taxon>Pocillopora</taxon>
    </lineage>
</organism>
<dbReference type="PANTHER" id="PTHR12844:SF42">
    <property type="entry name" value="CONNECTOR ENHANCER OF KSR PROTEIN CNK"/>
    <property type="match status" value="1"/>
</dbReference>
<feature type="compositionally biased region" description="Basic and acidic residues" evidence="1">
    <location>
        <begin position="896"/>
        <end position="906"/>
    </location>
</feature>
<feature type="compositionally biased region" description="Acidic residues" evidence="1">
    <location>
        <begin position="452"/>
        <end position="474"/>
    </location>
</feature>
<feature type="compositionally biased region" description="Low complexity" evidence="1">
    <location>
        <begin position="978"/>
        <end position="991"/>
    </location>
</feature>
<feature type="compositionally biased region" description="Basic and acidic residues" evidence="1">
    <location>
        <begin position="624"/>
        <end position="640"/>
    </location>
</feature>
<feature type="compositionally biased region" description="Basic and acidic residues" evidence="1">
    <location>
        <begin position="117"/>
        <end position="173"/>
    </location>
</feature>
<evidence type="ECO:0000313" key="3">
    <source>
        <dbReference type="EMBL" id="RMX45997.1"/>
    </source>
</evidence>
<feature type="compositionally biased region" description="Basic and acidic residues" evidence="1">
    <location>
        <begin position="648"/>
        <end position="663"/>
    </location>
</feature>
<feature type="compositionally biased region" description="Basic and acidic residues" evidence="1">
    <location>
        <begin position="395"/>
        <end position="404"/>
    </location>
</feature>
<feature type="compositionally biased region" description="Basic and acidic residues" evidence="1">
    <location>
        <begin position="1690"/>
        <end position="1702"/>
    </location>
</feature>
<feature type="compositionally biased region" description="Polar residues" evidence="1">
    <location>
        <begin position="565"/>
        <end position="581"/>
    </location>
</feature>
<evidence type="ECO:0000313" key="4">
    <source>
        <dbReference type="Proteomes" id="UP000275408"/>
    </source>
</evidence>
<feature type="region of interest" description="Disordered" evidence="1">
    <location>
        <begin position="1"/>
        <end position="246"/>
    </location>
</feature>
<dbReference type="STRING" id="46731.A0A3M6TX74"/>
<evidence type="ECO:0000256" key="1">
    <source>
        <dbReference type="SAM" id="MobiDB-lite"/>
    </source>
</evidence>
<dbReference type="PANTHER" id="PTHR12844">
    <property type="entry name" value="CONNECTOR ENCHANCER OF KINASE SUPPRESSOR OF RAS"/>
    <property type="match status" value="1"/>
</dbReference>
<feature type="compositionally biased region" description="Polar residues" evidence="1">
    <location>
        <begin position="1253"/>
        <end position="1264"/>
    </location>
</feature>
<dbReference type="InterPro" id="IPR001849">
    <property type="entry name" value="PH_domain"/>
</dbReference>
<feature type="compositionally biased region" description="Low complexity" evidence="1">
    <location>
        <begin position="344"/>
        <end position="361"/>
    </location>
</feature>
<feature type="region of interest" description="Disordered" evidence="1">
    <location>
        <begin position="255"/>
        <end position="274"/>
    </location>
</feature>
<feature type="compositionally biased region" description="Acidic residues" evidence="1">
    <location>
        <begin position="614"/>
        <end position="623"/>
    </location>
</feature>
<feature type="region of interest" description="Disordered" evidence="1">
    <location>
        <begin position="1489"/>
        <end position="1534"/>
    </location>
</feature>